<dbReference type="AlphaFoldDB" id="A0A3G1B5Y9"/>
<sequence>MSDFAYLEELAGQVKANRKYLVQLEEELKVVNMKLHEIPLTKPTESAFAKMIGTQYDDQQATLETTKANLEAKREELSTSIKNDTAKFINDMTSPELVIPLDPKPTFKDGRVQYQYKNQTKFPNLFDLLSEILGLSAPLVVKDVLLSSTEIIVKVTNEYEAKQKFISSMSEIQKTLTIKKK</sequence>
<evidence type="ECO:0000313" key="2">
    <source>
        <dbReference type="EMBL" id="AJZ75503.1"/>
    </source>
</evidence>
<reference evidence="2 3" key="1">
    <citation type="journal article" date="2016" name="Sci. Rep.">
        <title>A novel ammonia-oxidizing archaeon from wastewater treatment plant: Its enrichment, physiological and genomic characteristics.</title>
        <authorList>
            <person name="Li Y."/>
            <person name="Ding K."/>
            <person name="Wen X."/>
            <person name="Zhang B."/>
            <person name="Shen B."/>
            <person name="Yang Y."/>
        </authorList>
    </citation>
    <scope>NUCLEOTIDE SEQUENCE [LARGE SCALE GENOMIC DNA]</scope>
    <source>
        <strain evidence="2 3">SAT1</strain>
    </source>
</reference>
<dbReference type="EMBL" id="CP011097">
    <property type="protein sequence ID" value="AJZ75503.1"/>
    <property type="molecule type" value="Genomic_DNA"/>
</dbReference>
<dbReference type="RefSeq" id="WP_048188191.1">
    <property type="nucleotide sequence ID" value="NZ_CP011097.1"/>
</dbReference>
<evidence type="ECO:0000256" key="1">
    <source>
        <dbReference type="SAM" id="Coils"/>
    </source>
</evidence>
<dbReference type="OrthoDB" id="8342at2157"/>
<dbReference type="Proteomes" id="UP000266745">
    <property type="component" value="Chromosome"/>
</dbReference>
<keyword evidence="1" id="KW-0175">Coiled coil</keyword>
<evidence type="ECO:0000313" key="3">
    <source>
        <dbReference type="Proteomes" id="UP000266745"/>
    </source>
</evidence>
<feature type="coiled-coil region" evidence="1">
    <location>
        <begin position="56"/>
        <end position="87"/>
    </location>
</feature>
<protein>
    <submittedName>
        <fullName evidence="2">Uncharacterized protein</fullName>
    </submittedName>
</protein>
<organism evidence="2 3">
    <name type="scientific">Candidatus Nitrosotenuis cloacae</name>
    <dbReference type="NCBI Taxonomy" id="1603555"/>
    <lineage>
        <taxon>Archaea</taxon>
        <taxon>Nitrososphaerota</taxon>
        <taxon>Candidatus Nitrosotenuis</taxon>
    </lineage>
</organism>
<keyword evidence="3" id="KW-1185">Reference proteome</keyword>
<accession>A0A3G1B5Y9</accession>
<name>A0A3G1B5Y9_9ARCH</name>
<proteinExistence type="predicted"/>
<dbReference type="STRING" id="1603555.SU86_002935"/>
<dbReference type="GeneID" id="24875345"/>
<dbReference type="KEGG" id="tah:SU86_002935"/>
<gene>
    <name evidence="2" type="ORF">SU86_002935</name>
</gene>